<proteinExistence type="predicted"/>
<reference evidence="4 5" key="2">
    <citation type="submission" date="2024-07" db="EMBL/GenBank/DDBJ databases">
        <authorList>
            <person name="Akdeniz Z."/>
        </authorList>
    </citation>
    <scope>NUCLEOTIDE SEQUENCE [LARGE SCALE GENOMIC DNA]</scope>
</reference>
<gene>
    <name evidence="4" type="ORF">HINF_LOCUS17806</name>
    <name evidence="3" type="ORF">HINF_LOCUS66050</name>
</gene>
<dbReference type="EMBL" id="CATOUU010001185">
    <property type="protein sequence ID" value="CAI9978405.1"/>
    <property type="molecule type" value="Genomic_DNA"/>
</dbReference>
<sequence>MKIHNQNNQKIDYNANMILRYQKNIHKGILKIGDRGELDVTNLSFVEKLDIITLILNINNQMSIKFRNESIEELILKLQNSFFDQVLNWNINDLELDSLDTLLLHDNNLKNDQLFNLVKFKKLHTLDVSQNNIDLTNIHNVTSLTKLSMRYCGLQNIDQIISLINLEDLDLSANIGIDITPLFQIQSLTQLNMSDCKLKQIDQIGSLTNLEVLNLSFNQLQIIDSIGLLVNLKELNIGNNKNLDITPLKSIICLIKLYLNNCELKSLSALKTLTNLQYLDLSSNDNIDITELQYLTNLTYLDLKCCELVSICVLRPLINLKYFDIEGNKIVYLDSNIIDMKQLNQLRVNNNRISDFTYIETHQNYNSDQSDTDVDNDEDIYEDEIYGEDISKERYFDISFQMQPSEEELSKANKLRKIESPNNQLKEIQNKRQIVKTALAKFKQKLNAAMNNTCQSQIQFTSSVAQLFQQLNQFEFQ</sequence>
<reference evidence="3" key="1">
    <citation type="submission" date="2023-06" db="EMBL/GenBank/DDBJ databases">
        <authorList>
            <person name="Kurt Z."/>
        </authorList>
    </citation>
    <scope>NUCLEOTIDE SEQUENCE</scope>
</reference>
<dbReference type="Proteomes" id="UP001642409">
    <property type="component" value="Unassembled WGS sequence"/>
</dbReference>
<dbReference type="EMBL" id="CAXDID020000045">
    <property type="protein sequence ID" value="CAL6002206.1"/>
    <property type="molecule type" value="Genomic_DNA"/>
</dbReference>
<evidence type="ECO:0000256" key="2">
    <source>
        <dbReference type="ARBA" id="ARBA00022737"/>
    </source>
</evidence>
<accession>A0AA86RIB1</accession>
<evidence type="ECO:0000313" key="3">
    <source>
        <dbReference type="EMBL" id="CAI9978405.1"/>
    </source>
</evidence>
<dbReference type="PROSITE" id="PS51450">
    <property type="entry name" value="LRR"/>
    <property type="match status" value="2"/>
</dbReference>
<comment type="caution">
    <text evidence="3">The sequence shown here is derived from an EMBL/GenBank/DDBJ whole genome shotgun (WGS) entry which is preliminary data.</text>
</comment>
<dbReference type="SMART" id="SM00365">
    <property type="entry name" value="LRR_SD22"/>
    <property type="match status" value="5"/>
</dbReference>
<keyword evidence="5" id="KW-1185">Reference proteome</keyword>
<dbReference type="GO" id="GO:0005737">
    <property type="term" value="C:cytoplasm"/>
    <property type="evidence" value="ECO:0007669"/>
    <property type="project" value="TreeGrafter"/>
</dbReference>
<dbReference type="PANTHER" id="PTHR48051:SF1">
    <property type="entry name" value="RAS SUPPRESSOR PROTEIN 1"/>
    <property type="match status" value="1"/>
</dbReference>
<keyword evidence="1" id="KW-0433">Leucine-rich repeat</keyword>
<dbReference type="InterPro" id="IPR001611">
    <property type="entry name" value="Leu-rich_rpt"/>
</dbReference>
<keyword evidence="2" id="KW-0677">Repeat</keyword>
<dbReference type="InterPro" id="IPR032675">
    <property type="entry name" value="LRR_dom_sf"/>
</dbReference>
<dbReference type="InterPro" id="IPR025875">
    <property type="entry name" value="Leu-rich_rpt_4"/>
</dbReference>
<dbReference type="InterPro" id="IPR050216">
    <property type="entry name" value="LRR_domain-containing"/>
</dbReference>
<dbReference type="SUPFAM" id="SSF52058">
    <property type="entry name" value="L domain-like"/>
    <property type="match status" value="1"/>
</dbReference>
<evidence type="ECO:0000313" key="5">
    <source>
        <dbReference type="Proteomes" id="UP001642409"/>
    </source>
</evidence>
<dbReference type="Gene3D" id="3.80.10.10">
    <property type="entry name" value="Ribonuclease Inhibitor"/>
    <property type="match status" value="2"/>
</dbReference>
<dbReference type="PANTHER" id="PTHR48051">
    <property type="match status" value="1"/>
</dbReference>
<evidence type="ECO:0000313" key="4">
    <source>
        <dbReference type="EMBL" id="CAL6002206.1"/>
    </source>
</evidence>
<name>A0AA86RIB1_9EUKA</name>
<dbReference type="AlphaFoldDB" id="A0AA86RIB1"/>
<dbReference type="Pfam" id="PF12799">
    <property type="entry name" value="LRR_4"/>
    <property type="match status" value="2"/>
</dbReference>
<protein>
    <submittedName>
        <fullName evidence="3">Leucine-rich repeat domain-containing protein</fullName>
    </submittedName>
    <submittedName>
        <fullName evidence="4">Leucine-rich_repeat domain-containing protein</fullName>
    </submittedName>
</protein>
<evidence type="ECO:0000256" key="1">
    <source>
        <dbReference type="ARBA" id="ARBA00022614"/>
    </source>
</evidence>
<organism evidence="3">
    <name type="scientific">Hexamita inflata</name>
    <dbReference type="NCBI Taxonomy" id="28002"/>
    <lineage>
        <taxon>Eukaryota</taxon>
        <taxon>Metamonada</taxon>
        <taxon>Diplomonadida</taxon>
        <taxon>Hexamitidae</taxon>
        <taxon>Hexamitinae</taxon>
        <taxon>Hexamita</taxon>
    </lineage>
</organism>